<keyword evidence="4 6" id="KW-1133">Transmembrane helix</keyword>
<dbReference type="InterPro" id="IPR022791">
    <property type="entry name" value="L-PG_synthase/AglD"/>
</dbReference>
<evidence type="ECO:0000256" key="6">
    <source>
        <dbReference type="SAM" id="Phobius"/>
    </source>
</evidence>
<feature type="transmembrane region" description="Helical" evidence="6">
    <location>
        <begin position="21"/>
        <end position="40"/>
    </location>
</feature>
<dbReference type="AlphaFoldDB" id="A0A645BKB5"/>
<feature type="transmembrane region" description="Helical" evidence="6">
    <location>
        <begin position="203"/>
        <end position="219"/>
    </location>
</feature>
<sequence>MITKKTGLPFETVAGTVVLERSVDLLSLVLVTMAVLFFQWDKFGAFVNREIITAVTNRMSVNLAWITAAVVFASGVFLYIVYHFRKTNPVFRKIANIAKGVINGVVSGFKMPQKWMFLIYTAAIWFCYWLMSYTTILAFPAVHGLGASDALFLMMVGGFGWVIPVQGGIGAYHFIISLALASIYSIDQTTGVVFATISHESQAVTMLLFGTISLISFYFKKKGTYPD</sequence>
<evidence type="ECO:0000256" key="3">
    <source>
        <dbReference type="ARBA" id="ARBA00022692"/>
    </source>
</evidence>
<evidence type="ECO:0000256" key="4">
    <source>
        <dbReference type="ARBA" id="ARBA00022989"/>
    </source>
</evidence>
<reference evidence="7" key="1">
    <citation type="submission" date="2019-08" db="EMBL/GenBank/DDBJ databases">
        <authorList>
            <person name="Kucharzyk K."/>
            <person name="Murdoch R.W."/>
            <person name="Higgins S."/>
            <person name="Loffler F."/>
        </authorList>
    </citation>
    <scope>NUCLEOTIDE SEQUENCE</scope>
</reference>
<proteinExistence type="predicted"/>
<protein>
    <submittedName>
        <fullName evidence="7">Uncharacterized protein</fullName>
    </submittedName>
</protein>
<dbReference type="PANTHER" id="PTHR39087:SF2">
    <property type="entry name" value="UPF0104 MEMBRANE PROTEIN MJ1595"/>
    <property type="match status" value="1"/>
</dbReference>
<dbReference type="EMBL" id="VSSQ01019540">
    <property type="protein sequence ID" value="MPM63663.1"/>
    <property type="molecule type" value="Genomic_DNA"/>
</dbReference>
<accession>A0A645BKB5</accession>
<evidence type="ECO:0000313" key="7">
    <source>
        <dbReference type="EMBL" id="MPM63663.1"/>
    </source>
</evidence>
<keyword evidence="2" id="KW-1003">Cell membrane</keyword>
<dbReference type="GO" id="GO:0005886">
    <property type="term" value="C:plasma membrane"/>
    <property type="evidence" value="ECO:0007669"/>
    <property type="project" value="UniProtKB-SubCell"/>
</dbReference>
<feature type="transmembrane region" description="Helical" evidence="6">
    <location>
        <begin position="60"/>
        <end position="82"/>
    </location>
</feature>
<gene>
    <name evidence="7" type="ORF">SDC9_110544</name>
</gene>
<name>A0A645BKB5_9ZZZZ</name>
<feature type="transmembrane region" description="Helical" evidence="6">
    <location>
        <begin position="117"/>
        <end position="139"/>
    </location>
</feature>
<dbReference type="PANTHER" id="PTHR39087">
    <property type="entry name" value="UPF0104 MEMBRANE PROTEIN MJ1595"/>
    <property type="match status" value="1"/>
</dbReference>
<comment type="subcellular location">
    <subcellularLocation>
        <location evidence="1">Cell membrane</location>
        <topology evidence="1">Multi-pass membrane protein</topology>
    </subcellularLocation>
</comment>
<comment type="caution">
    <text evidence="7">The sequence shown here is derived from an EMBL/GenBank/DDBJ whole genome shotgun (WGS) entry which is preliminary data.</text>
</comment>
<organism evidence="7">
    <name type="scientific">bioreactor metagenome</name>
    <dbReference type="NCBI Taxonomy" id="1076179"/>
    <lineage>
        <taxon>unclassified sequences</taxon>
        <taxon>metagenomes</taxon>
        <taxon>ecological metagenomes</taxon>
    </lineage>
</organism>
<evidence type="ECO:0000256" key="5">
    <source>
        <dbReference type="ARBA" id="ARBA00023136"/>
    </source>
</evidence>
<keyword evidence="5 6" id="KW-0472">Membrane</keyword>
<keyword evidence="3 6" id="KW-0812">Transmembrane</keyword>
<dbReference type="Pfam" id="PF03706">
    <property type="entry name" value="LPG_synthase_TM"/>
    <property type="match status" value="1"/>
</dbReference>
<evidence type="ECO:0000256" key="2">
    <source>
        <dbReference type="ARBA" id="ARBA00022475"/>
    </source>
</evidence>
<evidence type="ECO:0000256" key="1">
    <source>
        <dbReference type="ARBA" id="ARBA00004651"/>
    </source>
</evidence>